<evidence type="ECO:0000313" key="2">
    <source>
        <dbReference type="EMBL" id="KMP00149.1"/>
    </source>
</evidence>
<evidence type="ECO:0000256" key="1">
    <source>
        <dbReference type="SAM" id="MobiDB-lite"/>
    </source>
</evidence>
<organism evidence="2 3">
    <name type="scientific">Coccidioides immitis RMSCC 2394</name>
    <dbReference type="NCBI Taxonomy" id="404692"/>
    <lineage>
        <taxon>Eukaryota</taxon>
        <taxon>Fungi</taxon>
        <taxon>Dikarya</taxon>
        <taxon>Ascomycota</taxon>
        <taxon>Pezizomycotina</taxon>
        <taxon>Eurotiomycetes</taxon>
        <taxon>Eurotiomycetidae</taxon>
        <taxon>Onygenales</taxon>
        <taxon>Onygenaceae</taxon>
        <taxon>Coccidioides</taxon>
    </lineage>
</organism>
<dbReference type="AlphaFoldDB" id="A0A0J6XZE4"/>
<evidence type="ECO:0000313" key="3">
    <source>
        <dbReference type="Proteomes" id="UP000054565"/>
    </source>
</evidence>
<sequence>MTGSARATPPPSGEMLSLSSTSLSAYGLQSEADGVLASRVSTTQKPRLVGDRGFSRENPSDDLSQQERDGNEEIEIEIEEEEKENRRIRGVKPQTREERSVRA</sequence>
<protein>
    <submittedName>
        <fullName evidence="2">Uncharacterized protein</fullName>
    </submittedName>
</protein>
<feature type="compositionally biased region" description="Basic and acidic residues" evidence="1">
    <location>
        <begin position="48"/>
        <end position="71"/>
    </location>
</feature>
<gene>
    <name evidence="2" type="ORF">CIRG_00291</name>
</gene>
<name>A0A0J6XZE4_COCIT</name>
<feature type="compositionally biased region" description="Acidic residues" evidence="1">
    <location>
        <begin position="72"/>
        <end position="82"/>
    </location>
</feature>
<feature type="region of interest" description="Disordered" evidence="1">
    <location>
        <begin position="1"/>
        <end position="20"/>
    </location>
</feature>
<feature type="region of interest" description="Disordered" evidence="1">
    <location>
        <begin position="35"/>
        <end position="103"/>
    </location>
</feature>
<proteinExistence type="predicted"/>
<reference evidence="3" key="1">
    <citation type="journal article" date="2010" name="Genome Res.">
        <title>Population genomic sequencing of Coccidioides fungi reveals recent hybridization and transposon control.</title>
        <authorList>
            <person name="Neafsey D.E."/>
            <person name="Barker B.M."/>
            <person name="Sharpton T.J."/>
            <person name="Stajich J.E."/>
            <person name="Park D.J."/>
            <person name="Whiston E."/>
            <person name="Hung C.-Y."/>
            <person name="McMahan C."/>
            <person name="White J."/>
            <person name="Sykes S."/>
            <person name="Heiman D."/>
            <person name="Young S."/>
            <person name="Zeng Q."/>
            <person name="Abouelleil A."/>
            <person name="Aftuck L."/>
            <person name="Bessette D."/>
            <person name="Brown A."/>
            <person name="FitzGerald M."/>
            <person name="Lui A."/>
            <person name="Macdonald J.P."/>
            <person name="Priest M."/>
            <person name="Orbach M.J."/>
            <person name="Galgiani J.N."/>
            <person name="Kirkland T.N."/>
            <person name="Cole G.T."/>
            <person name="Birren B.W."/>
            <person name="Henn M.R."/>
            <person name="Taylor J.W."/>
            <person name="Rounsley S.D."/>
        </authorList>
    </citation>
    <scope>NUCLEOTIDE SEQUENCE [LARGE SCALE GENOMIC DNA]</scope>
    <source>
        <strain evidence="3">RMSCC 2394</strain>
    </source>
</reference>
<accession>A0A0J6XZE4</accession>
<dbReference type="Proteomes" id="UP000054565">
    <property type="component" value="Unassembled WGS sequence"/>
</dbReference>
<dbReference type="EMBL" id="DS028093">
    <property type="protein sequence ID" value="KMP00149.1"/>
    <property type="molecule type" value="Genomic_DNA"/>
</dbReference>
<feature type="compositionally biased region" description="Basic and acidic residues" evidence="1">
    <location>
        <begin position="94"/>
        <end position="103"/>
    </location>
</feature>